<feature type="compositionally biased region" description="Basic and acidic residues" evidence="5">
    <location>
        <begin position="96"/>
        <end position="137"/>
    </location>
</feature>
<dbReference type="FunFam" id="3.40.50.300:FF:000025">
    <property type="entry name" value="ATP-dependent Clp protease subunit"/>
    <property type="match status" value="1"/>
</dbReference>
<evidence type="ECO:0000256" key="2">
    <source>
        <dbReference type="ARBA" id="ARBA00022840"/>
    </source>
</evidence>
<dbReference type="InterPro" id="IPR041546">
    <property type="entry name" value="ClpA/ClpB_AAA_lid"/>
</dbReference>
<sequence length="785" mass="88941">MKKCSVCKKNVAVIFAADMKEKDSGMKGLCVPCAKKMGLPIVDQIMEQTGMSEEEVEGLIEQMNHMFDNIEDGEDAGNEEGNNPFMKLLNGANKPNSDKKDPSRKKEEKKPEKEKPLNQQEHPHNYSEGESKSKEKTMGNPFKKKKKFLDLYGSNLTDKANDGEVDRIIGRHREIDRVVQILNRRNKNNPILIGEPGVGKTAIAEGLAVRIVDKEVPAKLFNTEIYLLDLTAIVAGTQFRGQFEGRMKSIVKEANDLGNVILVIDEVHNIMGAGEVHGGVMNAANILKPSLAKGEIQIIGATTLEEYRKHIEKDAALERRFQPVMVEEPNISDSIEIVSGVKDYYEKYHSVKVSEAVIEAAVKLSERYINDRYLPDKAIDVLDEAGSRANLKNKGLVELAALEEELEILREKKEFAAEHNDYEKAAEYKAEELMVLDKIEKIRKETENIEITVEDIAYVIETWTRIPVQKITEEEAKKLLDLEERMHRRVIGQEKGISSLAKTIRRNRSGFRKLKKPASFIFVGPTGVGKTESVRTLAHELFGDEEAMIRIDMSEYMEKHTVSKLIGAPPGYVGYDQGGQLTEKVRRKPYSVILLDEIEKAHPDVFNMLLQILEDGRLTDNQGRTVHFDNTVIVMTSNVGTNAKANTIGFSQNGYAAMESRVRDKLKETFRPEFLNRVDDIVVFTELSKAELKKIIDLMIWEVRREALEQNIELSVTEEVKDLILEKGYDQKYGARPLRRTVQRLIEDEIAEMFLKGIVTEGSKVEIYVEEGKLQFHVEQIKQPV</sequence>
<feature type="domain" description="Clp ATPase C-terminal" evidence="7">
    <location>
        <begin position="687"/>
        <end position="776"/>
    </location>
</feature>
<evidence type="ECO:0000256" key="4">
    <source>
        <dbReference type="SAM" id="Coils"/>
    </source>
</evidence>
<keyword evidence="8" id="KW-0378">Hydrolase</keyword>
<gene>
    <name evidence="8" type="ORF">ISALK_06190</name>
</gene>
<dbReference type="GO" id="GO:0005737">
    <property type="term" value="C:cytoplasm"/>
    <property type="evidence" value="ECO:0007669"/>
    <property type="project" value="TreeGrafter"/>
</dbReference>
<dbReference type="InterPro" id="IPR027417">
    <property type="entry name" value="P-loop_NTPase"/>
</dbReference>
<organism evidence="8 9">
    <name type="scientific">Isachenkonia alkalipeptolytica</name>
    <dbReference type="NCBI Taxonomy" id="2565777"/>
    <lineage>
        <taxon>Bacteria</taxon>
        <taxon>Bacillati</taxon>
        <taxon>Bacillota</taxon>
        <taxon>Clostridia</taxon>
        <taxon>Eubacteriales</taxon>
        <taxon>Clostridiaceae</taxon>
        <taxon>Isachenkonia</taxon>
    </lineage>
</organism>
<dbReference type="InterPro" id="IPR050130">
    <property type="entry name" value="ClpA_ClpB"/>
</dbReference>
<dbReference type="InterPro" id="IPR019489">
    <property type="entry name" value="Clp_ATPase_C"/>
</dbReference>
<protein>
    <submittedName>
        <fullName evidence="8">ATP-dependent Clp protease ATP-binding subunit</fullName>
    </submittedName>
</protein>
<dbReference type="EMBL" id="SUMG01000005">
    <property type="protein sequence ID" value="NBG88088.1"/>
    <property type="molecule type" value="Genomic_DNA"/>
</dbReference>
<keyword evidence="2 8" id="KW-0067">ATP-binding</keyword>
<evidence type="ECO:0000259" key="6">
    <source>
        <dbReference type="SMART" id="SM00382"/>
    </source>
</evidence>
<evidence type="ECO:0000313" key="9">
    <source>
        <dbReference type="Proteomes" id="UP000449710"/>
    </source>
</evidence>
<comment type="caution">
    <text evidence="8">The sequence shown here is derived from an EMBL/GenBank/DDBJ whole genome shotgun (WGS) entry which is preliminary data.</text>
</comment>
<feature type="domain" description="AAA+ ATPase" evidence="6">
    <location>
        <begin position="516"/>
        <end position="673"/>
    </location>
</feature>
<evidence type="ECO:0000256" key="3">
    <source>
        <dbReference type="ARBA" id="ARBA00023186"/>
    </source>
</evidence>
<dbReference type="RefSeq" id="WP_160720229.1">
    <property type="nucleotide sequence ID" value="NZ_SUMG01000005.1"/>
</dbReference>
<evidence type="ECO:0000259" key="7">
    <source>
        <dbReference type="SMART" id="SM01086"/>
    </source>
</evidence>
<dbReference type="Pfam" id="PF00004">
    <property type="entry name" value="AAA"/>
    <property type="match status" value="1"/>
</dbReference>
<keyword evidence="3" id="KW-0143">Chaperone</keyword>
<dbReference type="Proteomes" id="UP000449710">
    <property type="component" value="Unassembled WGS sequence"/>
</dbReference>
<dbReference type="GO" id="GO:0034605">
    <property type="term" value="P:cellular response to heat"/>
    <property type="evidence" value="ECO:0007669"/>
    <property type="project" value="TreeGrafter"/>
</dbReference>
<dbReference type="Gene3D" id="1.10.8.60">
    <property type="match status" value="2"/>
</dbReference>
<feature type="region of interest" description="Disordered" evidence="5">
    <location>
        <begin position="70"/>
        <end position="140"/>
    </location>
</feature>
<evidence type="ECO:0000256" key="5">
    <source>
        <dbReference type="SAM" id="MobiDB-lite"/>
    </source>
</evidence>
<dbReference type="Pfam" id="PF07724">
    <property type="entry name" value="AAA_2"/>
    <property type="match status" value="1"/>
</dbReference>
<dbReference type="GO" id="GO:0005524">
    <property type="term" value="F:ATP binding"/>
    <property type="evidence" value="ECO:0007669"/>
    <property type="project" value="UniProtKB-KW"/>
</dbReference>
<dbReference type="CDD" id="cd00009">
    <property type="entry name" value="AAA"/>
    <property type="match status" value="1"/>
</dbReference>
<keyword evidence="8" id="KW-0645">Protease</keyword>
<dbReference type="InterPro" id="IPR001270">
    <property type="entry name" value="ClpA/B"/>
</dbReference>
<evidence type="ECO:0000256" key="1">
    <source>
        <dbReference type="ARBA" id="ARBA00022741"/>
    </source>
</evidence>
<feature type="domain" description="AAA+ ATPase" evidence="6">
    <location>
        <begin position="186"/>
        <end position="332"/>
    </location>
</feature>
<dbReference type="AlphaFoldDB" id="A0AA43XJN5"/>
<dbReference type="PRINTS" id="PR00300">
    <property type="entry name" value="CLPPROTEASEA"/>
</dbReference>
<keyword evidence="9" id="KW-1185">Reference proteome</keyword>
<name>A0AA43XJN5_9CLOT</name>
<dbReference type="SUPFAM" id="SSF52540">
    <property type="entry name" value="P-loop containing nucleoside triphosphate hydrolases"/>
    <property type="match status" value="2"/>
</dbReference>
<dbReference type="InterPro" id="IPR003959">
    <property type="entry name" value="ATPase_AAA_core"/>
</dbReference>
<dbReference type="PROSITE" id="PS00871">
    <property type="entry name" value="CLPAB_2"/>
    <property type="match status" value="1"/>
</dbReference>
<dbReference type="PANTHER" id="PTHR11638">
    <property type="entry name" value="ATP-DEPENDENT CLP PROTEASE"/>
    <property type="match status" value="1"/>
</dbReference>
<dbReference type="GO" id="GO:0006508">
    <property type="term" value="P:proteolysis"/>
    <property type="evidence" value="ECO:0007669"/>
    <property type="project" value="UniProtKB-KW"/>
</dbReference>
<accession>A0AA43XJN5</accession>
<dbReference type="InterPro" id="IPR003593">
    <property type="entry name" value="AAA+_ATPase"/>
</dbReference>
<keyword evidence="4" id="KW-0175">Coiled coil</keyword>
<dbReference type="SMART" id="SM01086">
    <property type="entry name" value="ClpB_D2-small"/>
    <property type="match status" value="1"/>
</dbReference>
<dbReference type="GO" id="GO:0008233">
    <property type="term" value="F:peptidase activity"/>
    <property type="evidence" value="ECO:0007669"/>
    <property type="project" value="UniProtKB-KW"/>
</dbReference>
<dbReference type="GO" id="GO:0016887">
    <property type="term" value="F:ATP hydrolysis activity"/>
    <property type="evidence" value="ECO:0007669"/>
    <property type="project" value="InterPro"/>
</dbReference>
<dbReference type="PANTHER" id="PTHR11638:SF175">
    <property type="entry name" value="ATP-DEPENDENT CLP PROTEASE, ATP-BINDING SUBUNIT CLPC"/>
    <property type="match status" value="1"/>
</dbReference>
<reference evidence="8 9" key="1">
    <citation type="submission" date="2019-04" db="EMBL/GenBank/DDBJ databases">
        <title>Isachenkonia alkalipeptolytica gen. nov. sp. nov. a new anaerobic, alkiliphilic organothrophic bacterium capable to reduce synthesized ferrihydrite isolated from a soda lake.</title>
        <authorList>
            <person name="Toshchakov S.V."/>
            <person name="Zavarzina D.G."/>
            <person name="Zhilina T.N."/>
            <person name="Kostrikina N.A."/>
            <person name="Kublanov I.V."/>
        </authorList>
    </citation>
    <scope>NUCLEOTIDE SEQUENCE [LARGE SCALE GENOMIC DNA]</scope>
    <source>
        <strain evidence="8 9">Z-1701</strain>
    </source>
</reference>
<dbReference type="InterPro" id="IPR028299">
    <property type="entry name" value="ClpA/B_CS2"/>
</dbReference>
<dbReference type="Pfam" id="PF17871">
    <property type="entry name" value="AAA_lid_9"/>
    <property type="match status" value="1"/>
</dbReference>
<proteinExistence type="predicted"/>
<feature type="coiled-coil region" evidence="4">
    <location>
        <begin position="392"/>
        <end position="419"/>
    </location>
</feature>
<dbReference type="SMART" id="SM00382">
    <property type="entry name" value="AAA"/>
    <property type="match status" value="2"/>
</dbReference>
<dbReference type="Gene3D" id="4.10.860.10">
    <property type="entry name" value="UVR domain"/>
    <property type="match status" value="1"/>
</dbReference>
<evidence type="ECO:0000313" key="8">
    <source>
        <dbReference type="EMBL" id="NBG88088.1"/>
    </source>
</evidence>
<dbReference type="Pfam" id="PF10431">
    <property type="entry name" value="ClpB_D2-small"/>
    <property type="match status" value="1"/>
</dbReference>
<keyword evidence="1" id="KW-0547">Nucleotide-binding</keyword>
<dbReference type="Gene3D" id="3.40.50.300">
    <property type="entry name" value="P-loop containing nucleotide triphosphate hydrolases"/>
    <property type="match status" value="2"/>
</dbReference>
<dbReference type="CDD" id="cd19499">
    <property type="entry name" value="RecA-like_ClpB_Hsp104-like"/>
    <property type="match status" value="1"/>
</dbReference>